<dbReference type="SUPFAM" id="SSF52980">
    <property type="entry name" value="Restriction endonuclease-like"/>
    <property type="match status" value="1"/>
</dbReference>
<dbReference type="AlphaFoldDB" id="A0AAN1LBJ0"/>
<feature type="region of interest" description="Disordered" evidence="1">
    <location>
        <begin position="121"/>
        <end position="156"/>
    </location>
</feature>
<protein>
    <submittedName>
        <fullName evidence="4">EcoKMrr</fullName>
    </submittedName>
</protein>
<dbReference type="GO" id="GO:0003677">
    <property type="term" value="F:DNA binding"/>
    <property type="evidence" value="ECO:0007669"/>
    <property type="project" value="InterPro"/>
</dbReference>
<dbReference type="REBASE" id="221728">
    <property type="entry name" value="PpiP13MrrP"/>
</dbReference>
<feature type="compositionally biased region" description="Basic and acidic residues" evidence="1">
    <location>
        <begin position="139"/>
        <end position="152"/>
    </location>
</feature>
<dbReference type="RefSeq" id="WP_217621180.1">
    <property type="nucleotide sequence ID" value="NZ_CP010715.1"/>
</dbReference>
<dbReference type="PANTHER" id="PTHR30015">
    <property type="entry name" value="MRR RESTRICTION SYSTEM PROTEIN"/>
    <property type="match status" value="1"/>
</dbReference>
<dbReference type="InterPro" id="IPR052906">
    <property type="entry name" value="Type_IV_Methyl-Rstrct_Enzyme"/>
</dbReference>
<dbReference type="Gene3D" id="3.40.1350.10">
    <property type="match status" value="1"/>
</dbReference>
<dbReference type="Pfam" id="PF14338">
    <property type="entry name" value="Mrr_N"/>
    <property type="match status" value="1"/>
</dbReference>
<gene>
    <name evidence="4" type="primary">mrr</name>
    <name evidence="4" type="ORF">PhaeoP13_02734</name>
</gene>
<dbReference type="InterPro" id="IPR011335">
    <property type="entry name" value="Restrct_endonuc-II-like"/>
</dbReference>
<dbReference type="InterPro" id="IPR011856">
    <property type="entry name" value="tRNA_endonuc-like_dom_sf"/>
</dbReference>
<dbReference type="EMBL" id="CP010767">
    <property type="protein sequence ID" value="ATG44641.1"/>
    <property type="molecule type" value="Genomic_DNA"/>
</dbReference>
<proteinExistence type="predicted"/>
<organism evidence="4 5">
    <name type="scientific">Phaeobacter piscinae</name>
    <dbReference type="NCBI Taxonomy" id="1580596"/>
    <lineage>
        <taxon>Bacteria</taxon>
        <taxon>Pseudomonadati</taxon>
        <taxon>Pseudomonadota</taxon>
        <taxon>Alphaproteobacteria</taxon>
        <taxon>Rhodobacterales</taxon>
        <taxon>Roseobacteraceae</taxon>
        <taxon>Phaeobacter</taxon>
    </lineage>
</organism>
<reference evidence="4 5" key="1">
    <citation type="journal article" date="2017" name="Front. Microbiol.">
        <title>Phaeobacter piscinae sp. nov., a species of the Roseobacter group and potential aquaculture probiont.</title>
        <authorList>
            <person name="Sonnenschein E.C."/>
            <person name="Phippen C.B.W."/>
            <person name="Nielsen K.F."/>
            <person name="Mateiu R.V."/>
            <person name="Melchiorsen J."/>
            <person name="Gram L."/>
            <person name="Overmann J."/>
            <person name="Freese H.M."/>
        </authorList>
    </citation>
    <scope>NUCLEOTIDE SEQUENCE [LARGE SCALE GENOMIC DNA]</scope>
    <source>
        <strain evidence="4 5">P13</strain>
    </source>
</reference>
<dbReference type="Pfam" id="PF04471">
    <property type="entry name" value="Mrr_cat"/>
    <property type="match status" value="1"/>
</dbReference>
<dbReference type="GO" id="GO:0009307">
    <property type="term" value="P:DNA restriction-modification system"/>
    <property type="evidence" value="ECO:0007669"/>
    <property type="project" value="InterPro"/>
</dbReference>
<accession>A0AAN1LBJ0</accession>
<feature type="domain" description="Restriction system protein Mrr-like N-terminal" evidence="3">
    <location>
        <begin position="20"/>
        <end position="101"/>
    </location>
</feature>
<dbReference type="InterPro" id="IPR025745">
    <property type="entry name" value="Mrr-like_N_dom"/>
</dbReference>
<dbReference type="GO" id="GO:0015666">
    <property type="term" value="F:restriction endodeoxyribonuclease activity"/>
    <property type="evidence" value="ECO:0007669"/>
    <property type="project" value="TreeGrafter"/>
</dbReference>
<feature type="domain" description="Restriction endonuclease type IV Mrr" evidence="2">
    <location>
        <begin position="167"/>
        <end position="283"/>
    </location>
</feature>
<evidence type="ECO:0000313" key="5">
    <source>
        <dbReference type="Proteomes" id="UP000218606"/>
    </source>
</evidence>
<dbReference type="Proteomes" id="UP000218606">
    <property type="component" value="Chromosome"/>
</dbReference>
<name>A0AAN1LBJ0_9RHOB</name>
<evidence type="ECO:0000259" key="2">
    <source>
        <dbReference type="Pfam" id="PF04471"/>
    </source>
</evidence>
<sequence length="308" mass="33789">MSKRRFIIEAEGFPDLPGMMLVTVDALKSMGGSASIHELDEKVAELEGVSEAEQSFMMTGSNSSQPRLNYYLAWSRTFLKRGGAVENSARGVWALTEAGYDIGSYDETKKIVELVNEEEKARARERRRQAKPTTTSGEKLGRLNSESDREASGPDTASWKETLLEVLKAMDPAAFERLAQRLLREAGFTKVEVRGKSGDGGIDGVGVLRVNLVSFQVFFQCKRWKGSVGSSEIRDFRGAMMGRADKGLFITTGNFTAQASDEATRDGATAIDLIDGSRLCELLKDNKLGVATEMIESVTVDSKWFGTI</sequence>
<evidence type="ECO:0000259" key="3">
    <source>
        <dbReference type="Pfam" id="PF14338"/>
    </source>
</evidence>
<dbReference type="PANTHER" id="PTHR30015:SF7">
    <property type="entry name" value="TYPE IV METHYL-DIRECTED RESTRICTION ENZYME ECOKMRR"/>
    <property type="match status" value="1"/>
</dbReference>
<dbReference type="InterPro" id="IPR007560">
    <property type="entry name" value="Restrct_endonuc_IV_Mrr"/>
</dbReference>
<evidence type="ECO:0000256" key="1">
    <source>
        <dbReference type="SAM" id="MobiDB-lite"/>
    </source>
</evidence>
<evidence type="ECO:0000313" key="4">
    <source>
        <dbReference type="EMBL" id="ATG44641.1"/>
    </source>
</evidence>